<proteinExistence type="predicted"/>
<evidence type="ECO:0000313" key="1">
    <source>
        <dbReference type="EMBL" id="CUM85203.1"/>
    </source>
</evidence>
<name>A0A173S4F4_9FIRM</name>
<dbReference type="Proteomes" id="UP000095649">
    <property type="component" value="Unassembled WGS sequence"/>
</dbReference>
<gene>
    <name evidence="1" type="ORF">ERS852582_00824</name>
</gene>
<organism evidence="1 2">
    <name type="scientific">Faecalibacterium prausnitzii</name>
    <dbReference type="NCBI Taxonomy" id="853"/>
    <lineage>
        <taxon>Bacteria</taxon>
        <taxon>Bacillati</taxon>
        <taxon>Bacillota</taxon>
        <taxon>Clostridia</taxon>
        <taxon>Eubacteriales</taxon>
        <taxon>Oscillospiraceae</taxon>
        <taxon>Faecalibacterium</taxon>
    </lineage>
</organism>
<evidence type="ECO:0000313" key="2">
    <source>
        <dbReference type="Proteomes" id="UP000095649"/>
    </source>
</evidence>
<dbReference type="EMBL" id="CYXN01000004">
    <property type="protein sequence ID" value="CUM85203.1"/>
    <property type="molecule type" value="Genomic_DNA"/>
</dbReference>
<accession>A0A173S4F4</accession>
<dbReference type="AlphaFoldDB" id="A0A173S4F4"/>
<dbReference type="RefSeq" id="WP_207642866.1">
    <property type="nucleotide sequence ID" value="NZ_CP181368.1"/>
</dbReference>
<reference evidence="1 2" key="1">
    <citation type="submission" date="2015-09" db="EMBL/GenBank/DDBJ databases">
        <authorList>
            <consortium name="Pathogen Informatics"/>
        </authorList>
    </citation>
    <scope>NUCLEOTIDE SEQUENCE [LARGE SCALE GENOMIC DNA]</scope>
    <source>
        <strain evidence="1 2">2789STDY5834970</strain>
    </source>
</reference>
<protein>
    <submittedName>
        <fullName evidence="1">Uncharacterized protein</fullName>
    </submittedName>
</protein>
<sequence>MVKKQVADLPAIVSKDEAYQNAIKNSDARNARVESDRATMQAILDSMSTTIELYKAVNENPALCKWIQDMVFANTYQTSPPAKEDQPDFD</sequence>